<keyword evidence="1" id="KW-0677">Repeat</keyword>
<sequence>MNPKTPLESVYFISIPENFEFSNAALKIDRTIPLPVQKKDSDAPGNFNMEELAPEQILAGILTVLAYDHHNEHLDYYRSIIKQARPGIEKELTEAAILKTKNEDWDLAEELFLTLKGLLPDDPAVTLNTALFLDQRAESYRRSGLHDDADAYDNDAAEYYKEAMDAEPPLADAFFNAGFFYLKQHDFSEAKGCFETYLALTCDIDDKELGENGIYKKERAQEIIDNITNDNMDDQAFRNAYKLISSGQEEKGLEEIKKFLQTNQKVWNAWFLLGWGMRRLCRWEQAQQAFLQALSCGGDKNADTYNELAICLMELGNLDEAKKTLLKAFAISPEDTKIISNLGYLAEKQGNKEEAQKYFTAVLEFDPNDIIAASELAKLEASN</sequence>
<keyword evidence="2 3" id="KW-0802">TPR repeat</keyword>
<reference evidence="4 5" key="1">
    <citation type="submission" date="2017-02" db="EMBL/GenBank/DDBJ databases">
        <authorList>
            <person name="Peterson S.W."/>
        </authorList>
    </citation>
    <scope>NUCLEOTIDE SEQUENCE [LARGE SCALE GENOMIC DNA]</scope>
    <source>
        <strain evidence="4 5">ATCC BAA-908</strain>
    </source>
</reference>
<dbReference type="InterPro" id="IPR019734">
    <property type="entry name" value="TPR_rpt"/>
</dbReference>
<dbReference type="OrthoDB" id="317977at2"/>
<dbReference type="PROSITE" id="PS50005">
    <property type="entry name" value="TPR"/>
    <property type="match status" value="2"/>
</dbReference>
<evidence type="ECO:0000313" key="4">
    <source>
        <dbReference type="EMBL" id="SJZ49471.1"/>
    </source>
</evidence>
<evidence type="ECO:0000313" key="5">
    <source>
        <dbReference type="Proteomes" id="UP000190423"/>
    </source>
</evidence>
<organism evidence="4 5">
    <name type="scientific">Treponema porcinum</name>
    <dbReference type="NCBI Taxonomy" id="261392"/>
    <lineage>
        <taxon>Bacteria</taxon>
        <taxon>Pseudomonadati</taxon>
        <taxon>Spirochaetota</taxon>
        <taxon>Spirochaetia</taxon>
        <taxon>Spirochaetales</taxon>
        <taxon>Treponemataceae</taxon>
        <taxon>Treponema</taxon>
    </lineage>
</organism>
<dbReference type="RefSeq" id="WP_078933358.1">
    <property type="nucleotide sequence ID" value="NZ_FUWG01000010.1"/>
</dbReference>
<dbReference type="EMBL" id="FUWG01000010">
    <property type="protein sequence ID" value="SJZ49471.1"/>
    <property type="molecule type" value="Genomic_DNA"/>
</dbReference>
<dbReference type="PANTHER" id="PTHR44858">
    <property type="entry name" value="TETRATRICOPEPTIDE REPEAT PROTEIN 6"/>
    <property type="match status" value="1"/>
</dbReference>
<keyword evidence="5" id="KW-1185">Reference proteome</keyword>
<dbReference type="Proteomes" id="UP000190423">
    <property type="component" value="Unassembled WGS sequence"/>
</dbReference>
<gene>
    <name evidence="4" type="ORF">SAMN02745149_01447</name>
</gene>
<dbReference type="PANTHER" id="PTHR44858:SF1">
    <property type="entry name" value="UDP-N-ACETYLGLUCOSAMINE--PEPTIDE N-ACETYLGLUCOSAMINYLTRANSFERASE SPINDLY-RELATED"/>
    <property type="match status" value="1"/>
</dbReference>
<evidence type="ECO:0000256" key="1">
    <source>
        <dbReference type="ARBA" id="ARBA00022737"/>
    </source>
</evidence>
<feature type="repeat" description="TPR" evidence="3">
    <location>
        <begin position="302"/>
        <end position="335"/>
    </location>
</feature>
<dbReference type="AlphaFoldDB" id="A0A1T4L4K0"/>
<evidence type="ECO:0000256" key="3">
    <source>
        <dbReference type="PROSITE-ProRule" id="PRU00339"/>
    </source>
</evidence>
<dbReference type="Gene3D" id="1.25.40.10">
    <property type="entry name" value="Tetratricopeptide repeat domain"/>
    <property type="match status" value="2"/>
</dbReference>
<dbReference type="SMART" id="SM00028">
    <property type="entry name" value="TPR"/>
    <property type="match status" value="4"/>
</dbReference>
<name>A0A1T4L4K0_TREPO</name>
<dbReference type="GeneID" id="78316743"/>
<proteinExistence type="predicted"/>
<evidence type="ECO:0000256" key="2">
    <source>
        <dbReference type="ARBA" id="ARBA00022803"/>
    </source>
</evidence>
<dbReference type="STRING" id="261392.SAMN02745149_01447"/>
<dbReference type="SUPFAM" id="SSF48452">
    <property type="entry name" value="TPR-like"/>
    <property type="match status" value="2"/>
</dbReference>
<protein>
    <submittedName>
        <fullName evidence="4">Tetratricopeptide repeat-containing protein</fullName>
    </submittedName>
</protein>
<dbReference type="InterPro" id="IPR011990">
    <property type="entry name" value="TPR-like_helical_dom_sf"/>
</dbReference>
<feature type="repeat" description="TPR" evidence="3">
    <location>
        <begin position="336"/>
        <end position="369"/>
    </location>
</feature>
<dbReference type="InterPro" id="IPR050498">
    <property type="entry name" value="Ycf3"/>
</dbReference>
<dbReference type="Pfam" id="PF13424">
    <property type="entry name" value="TPR_12"/>
    <property type="match status" value="1"/>
</dbReference>
<accession>A0A1T4L4K0</accession>